<protein>
    <submittedName>
        <fullName evidence="1">Uncharacterized protein</fullName>
    </submittedName>
</protein>
<dbReference type="Proteomes" id="UP000292957">
    <property type="component" value="Unassembled WGS sequence"/>
</dbReference>
<sequence>MVLLQQRSGHFGAFLILARPTIDAKFLHIQPPGWGYKREKTPESCVKLCDTLLYAIIHQTYAQLAGPPRYSSEEICQQCTKRPRDRTRRPCSRLYERALVSSTGFEGCGMCKHARLELVPI</sequence>
<accession>A0A4Q9MK49</accession>
<dbReference type="OrthoDB" id="2686119at2759"/>
<reference evidence="1" key="1">
    <citation type="submission" date="2019-01" db="EMBL/GenBank/DDBJ databases">
        <title>Draft genome sequences of three monokaryotic isolates of the white-rot basidiomycete fungus Dichomitus squalens.</title>
        <authorList>
            <consortium name="DOE Joint Genome Institute"/>
            <person name="Lopez S.C."/>
            <person name="Andreopoulos B."/>
            <person name="Pangilinan J."/>
            <person name="Lipzen A."/>
            <person name="Riley R."/>
            <person name="Ahrendt S."/>
            <person name="Ng V."/>
            <person name="Barry K."/>
            <person name="Daum C."/>
            <person name="Grigoriev I.V."/>
            <person name="Hilden K.S."/>
            <person name="Makela M.R."/>
            <person name="de Vries R.P."/>
        </authorList>
    </citation>
    <scope>NUCLEOTIDE SEQUENCE [LARGE SCALE GENOMIC DNA]</scope>
    <source>
        <strain evidence="1">OM18370.1</strain>
    </source>
</reference>
<evidence type="ECO:0000313" key="1">
    <source>
        <dbReference type="EMBL" id="TBU27879.1"/>
    </source>
</evidence>
<name>A0A4Q9MK49_9APHY</name>
<dbReference type="EMBL" id="ML143427">
    <property type="protein sequence ID" value="TBU27879.1"/>
    <property type="molecule type" value="Genomic_DNA"/>
</dbReference>
<dbReference type="AlphaFoldDB" id="A0A4Q9MK49"/>
<proteinExistence type="predicted"/>
<feature type="non-terminal residue" evidence="1">
    <location>
        <position position="121"/>
    </location>
</feature>
<organism evidence="1">
    <name type="scientific">Dichomitus squalens</name>
    <dbReference type="NCBI Taxonomy" id="114155"/>
    <lineage>
        <taxon>Eukaryota</taxon>
        <taxon>Fungi</taxon>
        <taxon>Dikarya</taxon>
        <taxon>Basidiomycota</taxon>
        <taxon>Agaricomycotina</taxon>
        <taxon>Agaricomycetes</taxon>
        <taxon>Polyporales</taxon>
        <taxon>Polyporaceae</taxon>
        <taxon>Dichomitus</taxon>
    </lineage>
</organism>
<gene>
    <name evidence="1" type="ORF">BD311DRAFT_759490</name>
</gene>